<dbReference type="SMART" id="SM00382">
    <property type="entry name" value="AAA"/>
    <property type="match status" value="1"/>
</dbReference>
<comment type="caution">
    <text evidence="3">The sequence shown here is derived from an EMBL/GenBank/DDBJ whole genome shotgun (WGS) entry which is preliminary data.</text>
</comment>
<dbReference type="PANTHER" id="PTHR32472">
    <property type="entry name" value="DNA REPAIR PROTEIN RADA"/>
    <property type="match status" value="1"/>
</dbReference>
<dbReference type="PROSITE" id="PS50162">
    <property type="entry name" value="RECA_2"/>
    <property type="match status" value="1"/>
</dbReference>
<dbReference type="EMBL" id="MFPV01000023">
    <property type="protein sequence ID" value="OGH62042.1"/>
    <property type="molecule type" value="Genomic_DNA"/>
</dbReference>
<dbReference type="Pfam" id="PF13481">
    <property type="entry name" value="AAA_25"/>
    <property type="match status" value="1"/>
</dbReference>
<protein>
    <recommendedName>
        <fullName evidence="2">RecA family profile 1 domain-containing protein</fullName>
    </recommendedName>
</protein>
<dbReference type="InterPro" id="IPR041166">
    <property type="entry name" value="Rubredoxin_2"/>
</dbReference>
<dbReference type="GO" id="GO:0140664">
    <property type="term" value="F:ATP-dependent DNA damage sensor activity"/>
    <property type="evidence" value="ECO:0007669"/>
    <property type="project" value="InterPro"/>
</dbReference>
<dbReference type="GO" id="GO:0005524">
    <property type="term" value="F:ATP binding"/>
    <property type="evidence" value="ECO:0007669"/>
    <property type="project" value="InterPro"/>
</dbReference>
<dbReference type="GO" id="GO:0046872">
    <property type="term" value="F:metal ion binding"/>
    <property type="evidence" value="ECO:0007669"/>
    <property type="project" value="UniProtKB-KW"/>
</dbReference>
<evidence type="ECO:0000313" key="3">
    <source>
        <dbReference type="EMBL" id="OGH62042.1"/>
    </source>
</evidence>
<feature type="domain" description="RecA family profile 1" evidence="2">
    <location>
        <begin position="60"/>
        <end position="206"/>
    </location>
</feature>
<dbReference type="Gene3D" id="3.40.50.300">
    <property type="entry name" value="P-loop containing nucleotide triphosphate hydrolases"/>
    <property type="match status" value="1"/>
</dbReference>
<feature type="non-terminal residue" evidence="3">
    <location>
        <position position="329"/>
    </location>
</feature>
<dbReference type="AlphaFoldDB" id="A0A1F6LRL8"/>
<dbReference type="GO" id="GO:0000725">
    <property type="term" value="P:recombinational repair"/>
    <property type="evidence" value="ECO:0007669"/>
    <property type="project" value="TreeGrafter"/>
</dbReference>
<dbReference type="PANTHER" id="PTHR32472:SF10">
    <property type="entry name" value="DNA REPAIR PROTEIN RADA-LIKE PROTEIN"/>
    <property type="match status" value="1"/>
</dbReference>
<keyword evidence="1" id="KW-0479">Metal-binding</keyword>
<evidence type="ECO:0000259" key="2">
    <source>
        <dbReference type="PROSITE" id="PS50162"/>
    </source>
</evidence>
<organism evidence="3 4">
    <name type="scientific">Candidatus Magasanikbacteria bacterium RIFCSPHIGHO2_01_FULL_50_8</name>
    <dbReference type="NCBI Taxonomy" id="1798674"/>
    <lineage>
        <taxon>Bacteria</taxon>
        <taxon>Candidatus Magasanikiibacteriota</taxon>
    </lineage>
</organism>
<proteinExistence type="predicted"/>
<dbReference type="InterPro" id="IPR003593">
    <property type="entry name" value="AAA+_ATPase"/>
</dbReference>
<dbReference type="PRINTS" id="PR01874">
    <property type="entry name" value="DNAREPAIRADA"/>
</dbReference>
<dbReference type="InterPro" id="IPR020588">
    <property type="entry name" value="RecA_ATP-bd"/>
</dbReference>
<gene>
    <name evidence="3" type="ORF">A2848_01755</name>
</gene>
<name>A0A1F6LRL8_9BACT</name>
<accession>A0A1F6LRL8</accession>
<sequence>MFVCTECSGKFLKWTGKCTQCNSWSTLTEVADEPKKRGSRALHAEVATISLAQISHTDTRTRRLSTGIAVVDELLGGGIVPGSLILLAGEPGIGKSTIVMQMAIAAAGVLYISGEESAEQVGLRLQRLDAQKKSDVQFVGTTDFEQVAIAIRTHPPTLAIVDSVQTMRHPDVASEPGNVAQIRAVANGLMELANQTGVPIIVIGHVTKDGSVAGPKTLEHLVDVVISLEGERSDRLRFLRCFKNRFGPTDEVAVLEMVESGLQPVADPSGLLLEERSLPVPGTAVTCLMDGNRPLLVEIQALTTRTTFGFPQRRAQGVDSARLQILLAV</sequence>
<reference evidence="3 4" key="1">
    <citation type="journal article" date="2016" name="Nat. Commun.">
        <title>Thousands of microbial genomes shed light on interconnected biogeochemical processes in an aquifer system.</title>
        <authorList>
            <person name="Anantharaman K."/>
            <person name="Brown C.T."/>
            <person name="Hug L.A."/>
            <person name="Sharon I."/>
            <person name="Castelle C.J."/>
            <person name="Probst A.J."/>
            <person name="Thomas B.C."/>
            <person name="Singh A."/>
            <person name="Wilkins M.J."/>
            <person name="Karaoz U."/>
            <person name="Brodie E.L."/>
            <person name="Williams K.H."/>
            <person name="Hubbard S.S."/>
            <person name="Banfield J.F."/>
        </authorList>
    </citation>
    <scope>NUCLEOTIDE SEQUENCE [LARGE SCALE GENOMIC DNA]</scope>
</reference>
<dbReference type="SUPFAM" id="SSF52540">
    <property type="entry name" value="P-loop containing nucleoside triphosphate hydrolases"/>
    <property type="match status" value="1"/>
</dbReference>
<dbReference type="GO" id="GO:0005829">
    <property type="term" value="C:cytosol"/>
    <property type="evidence" value="ECO:0007669"/>
    <property type="project" value="TreeGrafter"/>
</dbReference>
<dbReference type="GO" id="GO:0003677">
    <property type="term" value="F:DNA binding"/>
    <property type="evidence" value="ECO:0007669"/>
    <property type="project" value="InterPro"/>
</dbReference>
<dbReference type="Pfam" id="PF18073">
    <property type="entry name" value="Zn_ribbon_LapB"/>
    <property type="match status" value="1"/>
</dbReference>
<dbReference type="Proteomes" id="UP000176329">
    <property type="component" value="Unassembled WGS sequence"/>
</dbReference>
<evidence type="ECO:0000256" key="1">
    <source>
        <dbReference type="ARBA" id="ARBA00022723"/>
    </source>
</evidence>
<dbReference type="InterPro" id="IPR027417">
    <property type="entry name" value="P-loop_NTPase"/>
</dbReference>
<evidence type="ECO:0000313" key="4">
    <source>
        <dbReference type="Proteomes" id="UP000176329"/>
    </source>
</evidence>